<keyword evidence="3" id="KW-1185">Reference proteome</keyword>
<name>I4B825_TURPD</name>
<proteinExistence type="predicted"/>
<dbReference type="HOGENOM" id="CLU_3298190_0_0_12"/>
<sequence>MKALPRLKWINGFIRLFMIGHMFIELGIGFYYLIVPVNAI</sequence>
<keyword evidence="1" id="KW-0812">Transmembrane</keyword>
<gene>
    <name evidence="2" type="ordered locus">Turpa_2793</name>
</gene>
<keyword evidence="1" id="KW-1133">Transmembrane helix</keyword>
<dbReference type="Proteomes" id="UP000006048">
    <property type="component" value="Chromosome"/>
</dbReference>
<organism evidence="2 3">
    <name type="scientific">Turneriella parva (strain ATCC BAA-1111 / DSM 21527 / NCTC 11395 / H)</name>
    <name type="common">Leptospira parva</name>
    <dbReference type="NCBI Taxonomy" id="869212"/>
    <lineage>
        <taxon>Bacteria</taxon>
        <taxon>Pseudomonadati</taxon>
        <taxon>Spirochaetota</taxon>
        <taxon>Spirochaetia</taxon>
        <taxon>Leptospirales</taxon>
        <taxon>Leptospiraceae</taxon>
        <taxon>Turneriella</taxon>
    </lineage>
</organism>
<evidence type="ECO:0000313" key="3">
    <source>
        <dbReference type="Proteomes" id="UP000006048"/>
    </source>
</evidence>
<dbReference type="KEGG" id="tpx:Turpa_2793"/>
<dbReference type="AlphaFoldDB" id="I4B825"/>
<reference evidence="2 3" key="1">
    <citation type="submission" date="2012-06" db="EMBL/GenBank/DDBJ databases">
        <title>The complete chromosome of genome of Turneriella parva DSM 21527.</title>
        <authorList>
            <consortium name="US DOE Joint Genome Institute (JGI-PGF)"/>
            <person name="Lucas S."/>
            <person name="Han J."/>
            <person name="Lapidus A."/>
            <person name="Bruce D."/>
            <person name="Goodwin L."/>
            <person name="Pitluck S."/>
            <person name="Peters L."/>
            <person name="Kyrpides N."/>
            <person name="Mavromatis K."/>
            <person name="Ivanova N."/>
            <person name="Mikhailova N."/>
            <person name="Chertkov O."/>
            <person name="Detter J.C."/>
            <person name="Tapia R."/>
            <person name="Han C."/>
            <person name="Land M."/>
            <person name="Hauser L."/>
            <person name="Markowitz V."/>
            <person name="Cheng J.-F."/>
            <person name="Hugenholtz P."/>
            <person name="Woyke T."/>
            <person name="Wu D."/>
            <person name="Gronow S."/>
            <person name="Wellnitz S."/>
            <person name="Brambilla E."/>
            <person name="Klenk H.-P."/>
            <person name="Eisen J.A."/>
        </authorList>
    </citation>
    <scope>NUCLEOTIDE SEQUENCE [LARGE SCALE GENOMIC DNA]</scope>
    <source>
        <strain evidence="3">ATCC BAA-1111 / DSM 21527 / NCTC 11395 / H</strain>
    </source>
</reference>
<accession>I4B825</accession>
<evidence type="ECO:0000256" key="1">
    <source>
        <dbReference type="SAM" id="Phobius"/>
    </source>
</evidence>
<keyword evidence="1" id="KW-0472">Membrane</keyword>
<evidence type="ECO:0000313" key="2">
    <source>
        <dbReference type="EMBL" id="AFM13432.1"/>
    </source>
</evidence>
<feature type="transmembrane region" description="Helical" evidence="1">
    <location>
        <begin position="12"/>
        <end position="34"/>
    </location>
</feature>
<protein>
    <submittedName>
        <fullName evidence="2">Uncharacterized protein</fullName>
    </submittedName>
</protein>
<dbReference type="EMBL" id="CP002959">
    <property type="protein sequence ID" value="AFM13432.1"/>
    <property type="molecule type" value="Genomic_DNA"/>
</dbReference>